<protein>
    <submittedName>
        <fullName evidence="8">Rieske 2Fe-2S domain-containing protein</fullName>
    </submittedName>
</protein>
<dbReference type="PANTHER" id="PTHR21496:SF0">
    <property type="entry name" value="RIESKE DOMAIN-CONTAINING PROTEIN"/>
    <property type="match status" value="1"/>
</dbReference>
<feature type="domain" description="Rieske" evidence="7">
    <location>
        <begin position="6"/>
        <end position="96"/>
    </location>
</feature>
<name>A0ABS8PBT8_9PSEU</name>
<dbReference type="CDD" id="cd03467">
    <property type="entry name" value="Rieske"/>
    <property type="match status" value="1"/>
</dbReference>
<dbReference type="Proteomes" id="UP001199469">
    <property type="component" value="Unassembled WGS sequence"/>
</dbReference>
<keyword evidence="3" id="KW-0408">Iron</keyword>
<comment type="similarity">
    <text evidence="6">Belongs to the bacterial ring-hydroxylating dioxygenase ferredoxin component family.</text>
</comment>
<organism evidence="8 9">
    <name type="scientific">Actinomycetospora endophytica</name>
    <dbReference type="NCBI Taxonomy" id="2291215"/>
    <lineage>
        <taxon>Bacteria</taxon>
        <taxon>Bacillati</taxon>
        <taxon>Actinomycetota</taxon>
        <taxon>Actinomycetes</taxon>
        <taxon>Pseudonocardiales</taxon>
        <taxon>Pseudonocardiaceae</taxon>
        <taxon>Actinomycetospora</taxon>
    </lineage>
</organism>
<dbReference type="EMBL" id="JAJNDB010000004">
    <property type="protein sequence ID" value="MCD2195619.1"/>
    <property type="molecule type" value="Genomic_DNA"/>
</dbReference>
<sequence>MLVDLGDPAGRSAWTVTADDGRAFAVFVLDDGSVRVSDAACPHNGGPLVEGQVRGVDVRCPWHWYRFDLDSGACRTTTMFALTVYPVLEVDGRPHADVGDAPPTLSWSERLRAHARDA</sequence>
<keyword evidence="9" id="KW-1185">Reference proteome</keyword>
<keyword evidence="4" id="KW-0411">Iron-sulfur</keyword>
<dbReference type="InterPro" id="IPR036922">
    <property type="entry name" value="Rieske_2Fe-2S_sf"/>
</dbReference>
<keyword evidence="2" id="KW-0479">Metal-binding</keyword>
<gene>
    <name evidence="8" type="ORF">LQ327_19805</name>
</gene>
<comment type="cofactor">
    <cofactor evidence="5">
        <name>[2Fe-2S] cluster</name>
        <dbReference type="ChEBI" id="CHEBI:190135"/>
    </cofactor>
</comment>
<dbReference type="PROSITE" id="PS51296">
    <property type="entry name" value="RIESKE"/>
    <property type="match status" value="1"/>
</dbReference>
<evidence type="ECO:0000259" key="7">
    <source>
        <dbReference type="PROSITE" id="PS51296"/>
    </source>
</evidence>
<accession>A0ABS8PBT8</accession>
<evidence type="ECO:0000313" key="8">
    <source>
        <dbReference type="EMBL" id="MCD2195619.1"/>
    </source>
</evidence>
<proteinExistence type="inferred from homology"/>
<evidence type="ECO:0000256" key="1">
    <source>
        <dbReference type="ARBA" id="ARBA00022714"/>
    </source>
</evidence>
<dbReference type="RefSeq" id="WP_230736875.1">
    <property type="nucleotide sequence ID" value="NZ_JAJNDB010000004.1"/>
</dbReference>
<dbReference type="PANTHER" id="PTHR21496">
    <property type="entry name" value="FERREDOXIN-RELATED"/>
    <property type="match status" value="1"/>
</dbReference>
<dbReference type="InterPro" id="IPR017941">
    <property type="entry name" value="Rieske_2Fe-2S"/>
</dbReference>
<evidence type="ECO:0000313" key="9">
    <source>
        <dbReference type="Proteomes" id="UP001199469"/>
    </source>
</evidence>
<dbReference type="SUPFAM" id="SSF50022">
    <property type="entry name" value="ISP domain"/>
    <property type="match status" value="1"/>
</dbReference>
<dbReference type="Gene3D" id="2.102.10.10">
    <property type="entry name" value="Rieske [2Fe-2S] iron-sulphur domain"/>
    <property type="match status" value="1"/>
</dbReference>
<comment type="caution">
    <text evidence="8">The sequence shown here is derived from an EMBL/GenBank/DDBJ whole genome shotgun (WGS) entry which is preliminary data.</text>
</comment>
<dbReference type="Pfam" id="PF00355">
    <property type="entry name" value="Rieske"/>
    <property type="match status" value="1"/>
</dbReference>
<reference evidence="8 9" key="1">
    <citation type="submission" date="2021-11" db="EMBL/GenBank/DDBJ databases">
        <title>Draft genome sequence of Actinomycetospora sp. SF1 isolated from the rhizosphere soil.</title>
        <authorList>
            <person name="Duangmal K."/>
            <person name="Chantavorakit T."/>
        </authorList>
    </citation>
    <scope>NUCLEOTIDE SEQUENCE [LARGE SCALE GENOMIC DNA]</scope>
    <source>
        <strain evidence="8 9">TBRC 5722</strain>
    </source>
</reference>
<keyword evidence="1" id="KW-0001">2Fe-2S</keyword>
<evidence type="ECO:0000256" key="2">
    <source>
        <dbReference type="ARBA" id="ARBA00022723"/>
    </source>
</evidence>
<evidence type="ECO:0000256" key="6">
    <source>
        <dbReference type="ARBA" id="ARBA00038001"/>
    </source>
</evidence>
<evidence type="ECO:0000256" key="4">
    <source>
        <dbReference type="ARBA" id="ARBA00023014"/>
    </source>
</evidence>
<evidence type="ECO:0000256" key="3">
    <source>
        <dbReference type="ARBA" id="ARBA00023004"/>
    </source>
</evidence>
<evidence type="ECO:0000256" key="5">
    <source>
        <dbReference type="ARBA" id="ARBA00034078"/>
    </source>
</evidence>